<sequence length="186" mass="22000">MPNRDPQTEMKYFTSGFIDIQEQLIQSFIYITSIKFNITNIYNQLMNNIGIEMKMFPTTTYHFDPLLINIIFLLPQLMILNWILSIILTVKYMIDEKENRLIDYLRIFNIKIYMNCIVLLRYNELPNDISLIPFCFIPQVSYSLCWIFINRLESKGTGAQWSNLWETNNSNSILSLGSSMIFYGLE</sequence>
<name>A0AA85B1W7_9TREM</name>
<keyword evidence="1" id="KW-1133">Transmembrane helix</keyword>
<evidence type="ECO:0000256" key="1">
    <source>
        <dbReference type="SAM" id="Phobius"/>
    </source>
</evidence>
<accession>A0AA85B1W7</accession>
<dbReference type="WBParaSite" id="SMTH1_27000.1">
    <property type="protein sequence ID" value="SMTH1_27000.1"/>
    <property type="gene ID" value="SMTH1_27000"/>
</dbReference>
<organism evidence="2 3">
    <name type="scientific">Schistosoma mattheei</name>
    <dbReference type="NCBI Taxonomy" id="31246"/>
    <lineage>
        <taxon>Eukaryota</taxon>
        <taxon>Metazoa</taxon>
        <taxon>Spiralia</taxon>
        <taxon>Lophotrochozoa</taxon>
        <taxon>Platyhelminthes</taxon>
        <taxon>Trematoda</taxon>
        <taxon>Digenea</taxon>
        <taxon>Strigeidida</taxon>
        <taxon>Schistosomatoidea</taxon>
        <taxon>Schistosomatidae</taxon>
        <taxon>Schistosoma</taxon>
    </lineage>
</organism>
<reference evidence="3" key="1">
    <citation type="submission" date="2023-11" db="UniProtKB">
        <authorList>
            <consortium name="WormBaseParasite"/>
        </authorList>
    </citation>
    <scope>IDENTIFICATION</scope>
</reference>
<dbReference type="Proteomes" id="UP000050791">
    <property type="component" value="Unassembled WGS sequence"/>
</dbReference>
<evidence type="ECO:0000313" key="3">
    <source>
        <dbReference type="WBParaSite" id="SMTH1_27000.1"/>
    </source>
</evidence>
<keyword evidence="1" id="KW-0812">Transmembrane</keyword>
<feature type="transmembrane region" description="Helical" evidence="1">
    <location>
        <begin position="66"/>
        <end position="92"/>
    </location>
</feature>
<keyword evidence="1" id="KW-0472">Membrane</keyword>
<proteinExistence type="predicted"/>
<dbReference type="AlphaFoldDB" id="A0AA85B1W7"/>
<protein>
    <submittedName>
        <fullName evidence="3">Uncharacterized protein</fullName>
    </submittedName>
</protein>
<evidence type="ECO:0000313" key="2">
    <source>
        <dbReference type="Proteomes" id="UP000050791"/>
    </source>
</evidence>